<dbReference type="AlphaFoldDB" id="A0A7W7QP30"/>
<organism evidence="2 3">
    <name type="scientific">Streptosporangium saharense</name>
    <dbReference type="NCBI Taxonomy" id="1706840"/>
    <lineage>
        <taxon>Bacteria</taxon>
        <taxon>Bacillati</taxon>
        <taxon>Actinomycetota</taxon>
        <taxon>Actinomycetes</taxon>
        <taxon>Streptosporangiales</taxon>
        <taxon>Streptosporangiaceae</taxon>
        <taxon>Streptosporangium</taxon>
    </lineage>
</organism>
<evidence type="ECO:0000313" key="2">
    <source>
        <dbReference type="EMBL" id="MBB4916999.1"/>
    </source>
</evidence>
<dbReference type="Proteomes" id="UP000552644">
    <property type="component" value="Unassembled WGS sequence"/>
</dbReference>
<evidence type="ECO:0000313" key="3">
    <source>
        <dbReference type="Proteomes" id="UP000552644"/>
    </source>
</evidence>
<gene>
    <name evidence="2" type="ORF">FHS44_004107</name>
</gene>
<proteinExistence type="predicted"/>
<feature type="domain" description="Trypsin-co-occurring" evidence="1">
    <location>
        <begin position="12"/>
        <end position="99"/>
    </location>
</feature>
<dbReference type="Pfam" id="PF19493">
    <property type="entry name" value="Trypco1"/>
    <property type="match status" value="1"/>
</dbReference>
<name>A0A7W7QP30_9ACTN</name>
<reference evidence="2 3" key="1">
    <citation type="submission" date="2020-08" db="EMBL/GenBank/DDBJ databases">
        <title>Genomic Encyclopedia of Type Strains, Phase III (KMG-III): the genomes of soil and plant-associated and newly described type strains.</title>
        <authorList>
            <person name="Whitman W."/>
        </authorList>
    </citation>
    <scope>NUCLEOTIDE SEQUENCE [LARGE SCALE GENOMIC DNA]</scope>
    <source>
        <strain evidence="2 3">CECT 8840</strain>
    </source>
</reference>
<dbReference type="RefSeq" id="WP_184716920.1">
    <property type="nucleotide sequence ID" value="NZ_JACHJP010000004.1"/>
</dbReference>
<dbReference type="InterPro" id="IPR045794">
    <property type="entry name" value="Trypco1"/>
</dbReference>
<sequence length="108" mass="11510">MSELIRFETTTGHIVVETADEEGVRRVSRKGLTDVARRFGEALADVEGAAADAIESFRSGRLKPDQIEIEFGVKLNAETGALIAKASTEGQLTIKLTWSSGPPPPDAG</sequence>
<protein>
    <recommendedName>
        <fullName evidence="1">Trypsin-co-occurring domain-containing protein</fullName>
    </recommendedName>
</protein>
<keyword evidence="3" id="KW-1185">Reference proteome</keyword>
<accession>A0A7W7QP30</accession>
<evidence type="ECO:0000259" key="1">
    <source>
        <dbReference type="Pfam" id="PF19493"/>
    </source>
</evidence>
<dbReference type="NCBIfam" id="NF041216">
    <property type="entry name" value="CU044_2847_fam"/>
    <property type="match status" value="1"/>
</dbReference>
<dbReference type="EMBL" id="JACHJP010000004">
    <property type="protein sequence ID" value="MBB4916999.1"/>
    <property type="molecule type" value="Genomic_DNA"/>
</dbReference>
<comment type="caution">
    <text evidence="2">The sequence shown here is derived from an EMBL/GenBank/DDBJ whole genome shotgun (WGS) entry which is preliminary data.</text>
</comment>